<reference evidence="4" key="1">
    <citation type="submission" date="2016-01" db="EMBL/GenBank/DDBJ databases">
        <authorList>
            <person name="Mitreva M."/>
            <person name="Pepin K.H."/>
            <person name="Mihindukulasuriya K.A."/>
            <person name="Fulton R."/>
            <person name="Fronick C."/>
            <person name="O'Laughlin M."/>
            <person name="Miner T."/>
            <person name="Herter B."/>
            <person name="Rosa B.A."/>
            <person name="Cordes M."/>
            <person name="Tomlinson C."/>
            <person name="Wollam A."/>
            <person name="Palsikar V.B."/>
            <person name="Mardis E.R."/>
            <person name="Wilson R.K."/>
        </authorList>
    </citation>
    <scope>NUCLEOTIDE SEQUENCE [LARGE SCALE GENOMIC DNA]</scope>
    <source>
        <strain evidence="4">KA00185</strain>
    </source>
</reference>
<feature type="region of interest" description="Disordered" evidence="1">
    <location>
        <begin position="124"/>
        <end position="173"/>
    </location>
</feature>
<proteinExistence type="predicted"/>
<protein>
    <submittedName>
        <fullName evidence="3">Outer membrane autotransporter barrel domain protein</fullName>
    </submittedName>
</protein>
<dbReference type="SUPFAM" id="SSF103515">
    <property type="entry name" value="Autotransporter"/>
    <property type="match status" value="1"/>
</dbReference>
<dbReference type="STRING" id="157687.HMPREF3180_00748"/>
<comment type="caution">
    <text evidence="3">The sequence shown here is derived from an EMBL/GenBank/DDBJ whole genome shotgun (WGS) entry which is preliminary data.</text>
</comment>
<dbReference type="EMBL" id="LSDD01000049">
    <property type="protein sequence ID" value="KXB68307.1"/>
    <property type="molecule type" value="Genomic_DNA"/>
</dbReference>
<sequence>MLLLKKIKYGGNSKMKKILLLLGVLVISANSFSAASIVGGGLNIHAGTSISGSSNYNLGTGSNTVTATGSSTISAGTKFTVPAGGTLDIVTDSGTIQTYTGPTVVTLNSALSGSVTSATVSSVISSSGTTPASPTTPATPSTPSTPASPTTPTTPATPTPSTPTGSIPTLQGARSRVNYDLAKTVTANGFKDLEQAKKENGANLNIQYLGGVNSYDYDSRYSSKSNGVVLSGTKNFGNFTMGAGFGYEKTNVKYKNSFDGVREKLDSYQASLSGKYDFTDNLDVASVLTYGSNKHKYKNYNNVKFDSDVLDFQTRLGYKFRDDSDENTYVKPYVGLGVTSVKEGSFTVGNVNFGKAKRSSGNATTGVYGQTRVGAVDLYGNIEYEQRFSRKSYNGERSISTNGVEVAKLAALDYDQGVFNLGLGAKYNVSDNFNMSAGYELYDTKNSIFKVGLGLEF</sequence>
<dbReference type="PROSITE" id="PS51208">
    <property type="entry name" value="AUTOTRANSPORTER"/>
    <property type="match status" value="1"/>
</dbReference>
<keyword evidence="4" id="KW-1185">Reference proteome</keyword>
<gene>
    <name evidence="3" type="ORF">HMPREF3180_00748</name>
</gene>
<dbReference type="PATRIC" id="fig|157687.3.peg.744"/>
<dbReference type="InterPro" id="IPR005546">
    <property type="entry name" value="Autotransporte_beta"/>
</dbReference>
<dbReference type="InterPro" id="IPR036709">
    <property type="entry name" value="Autotransporte_beta_dom_sf"/>
</dbReference>
<dbReference type="Gene3D" id="2.40.128.130">
    <property type="entry name" value="Autotransporter beta-domain"/>
    <property type="match status" value="1"/>
</dbReference>
<feature type="domain" description="Autotransporter" evidence="2">
    <location>
        <begin position="197"/>
        <end position="457"/>
    </location>
</feature>
<dbReference type="Proteomes" id="UP000070483">
    <property type="component" value="Unassembled WGS sequence"/>
</dbReference>
<evidence type="ECO:0000313" key="4">
    <source>
        <dbReference type="Proteomes" id="UP000070483"/>
    </source>
</evidence>
<dbReference type="SMART" id="SM00869">
    <property type="entry name" value="Autotransporter"/>
    <property type="match status" value="1"/>
</dbReference>
<feature type="compositionally biased region" description="Low complexity" evidence="1">
    <location>
        <begin position="124"/>
        <end position="154"/>
    </location>
</feature>
<evidence type="ECO:0000259" key="2">
    <source>
        <dbReference type="PROSITE" id="PS51208"/>
    </source>
</evidence>
<accession>A0A134AKR8</accession>
<dbReference type="Pfam" id="PF03797">
    <property type="entry name" value="Autotransporter"/>
    <property type="match status" value="1"/>
</dbReference>
<evidence type="ECO:0000313" key="3">
    <source>
        <dbReference type="EMBL" id="KXB68307.1"/>
    </source>
</evidence>
<evidence type="ECO:0000256" key="1">
    <source>
        <dbReference type="SAM" id="MobiDB-lite"/>
    </source>
</evidence>
<name>A0A134AKR8_9FUSO</name>
<organism evidence="3 4">
    <name type="scientific">Leptotrichia wadei</name>
    <dbReference type="NCBI Taxonomy" id="157687"/>
    <lineage>
        <taxon>Bacteria</taxon>
        <taxon>Fusobacteriati</taxon>
        <taxon>Fusobacteriota</taxon>
        <taxon>Fusobacteriia</taxon>
        <taxon>Fusobacteriales</taxon>
        <taxon>Leptotrichiaceae</taxon>
        <taxon>Leptotrichia</taxon>
    </lineage>
</organism>
<dbReference type="AlphaFoldDB" id="A0A134AKR8"/>